<comment type="caution">
    <text evidence="1">The sequence shown here is derived from an EMBL/GenBank/DDBJ whole genome shotgun (WGS) entry which is preliminary data.</text>
</comment>
<evidence type="ECO:0000313" key="2">
    <source>
        <dbReference type="Proteomes" id="UP000276133"/>
    </source>
</evidence>
<dbReference type="OrthoDB" id="6077919at2759"/>
<dbReference type="SUPFAM" id="SSF53098">
    <property type="entry name" value="Ribonuclease H-like"/>
    <property type="match status" value="1"/>
</dbReference>
<name>A0A3M7S849_BRAPC</name>
<dbReference type="AlphaFoldDB" id="A0A3M7S849"/>
<dbReference type="EMBL" id="REGN01001885">
    <property type="protein sequence ID" value="RNA31859.1"/>
    <property type="molecule type" value="Genomic_DNA"/>
</dbReference>
<dbReference type="InterPro" id="IPR012337">
    <property type="entry name" value="RNaseH-like_sf"/>
</dbReference>
<organism evidence="1 2">
    <name type="scientific">Brachionus plicatilis</name>
    <name type="common">Marine rotifer</name>
    <name type="synonym">Brachionus muelleri</name>
    <dbReference type="NCBI Taxonomy" id="10195"/>
    <lineage>
        <taxon>Eukaryota</taxon>
        <taxon>Metazoa</taxon>
        <taxon>Spiralia</taxon>
        <taxon>Gnathifera</taxon>
        <taxon>Rotifera</taxon>
        <taxon>Eurotatoria</taxon>
        <taxon>Monogononta</taxon>
        <taxon>Pseudotrocha</taxon>
        <taxon>Ploima</taxon>
        <taxon>Brachionidae</taxon>
        <taxon>Brachionus</taxon>
    </lineage>
</organism>
<protein>
    <recommendedName>
        <fullName evidence="3">DUF659 domain-containing protein</fullName>
    </recommendedName>
</protein>
<evidence type="ECO:0000313" key="1">
    <source>
        <dbReference type="EMBL" id="RNA31859.1"/>
    </source>
</evidence>
<dbReference type="Proteomes" id="UP000276133">
    <property type="component" value="Unassembled WGS sequence"/>
</dbReference>
<sequence>MESMEIEWLPGSNFELFGKKIQEFVSDDEDAVVHFVEETGDDSHDDDDYDETANFSESESILVSLFGSNQDTTPCPLCGELMKNDKGVKIHIIHYQENFAFRSFALGFKCMTERHRAEDIKKIVFEILSEYGTTEKVLGIVTDNNSTVFKASRLMKEEIDCLPIHCMGHELQLNNCNSFQPSQLDEFEENDPNFSLKQLAITIRVSDSFSKLSETMSEETYVTTKVKEDEISLSKDLKDAIKQSYDHYCNIYDLESNDFLIASTFLHPFYKEFEFTKNFLIDLFKSKRFDELIASSRKEEIIKSHSLKKS</sequence>
<accession>A0A3M7S849</accession>
<keyword evidence="2" id="KW-1185">Reference proteome</keyword>
<proteinExistence type="predicted"/>
<evidence type="ECO:0008006" key="3">
    <source>
        <dbReference type="Google" id="ProtNLM"/>
    </source>
</evidence>
<reference evidence="1 2" key="1">
    <citation type="journal article" date="2018" name="Sci. Rep.">
        <title>Genomic signatures of local adaptation to the degree of environmental predictability in rotifers.</title>
        <authorList>
            <person name="Franch-Gras L."/>
            <person name="Hahn C."/>
            <person name="Garcia-Roger E.M."/>
            <person name="Carmona M.J."/>
            <person name="Serra M."/>
            <person name="Gomez A."/>
        </authorList>
    </citation>
    <scope>NUCLEOTIDE SEQUENCE [LARGE SCALE GENOMIC DNA]</scope>
    <source>
        <strain evidence="1">HYR1</strain>
    </source>
</reference>
<gene>
    <name evidence="1" type="ORF">BpHYR1_031644</name>
</gene>